<organism evidence="3 4">
    <name type="scientific">Natranaeroarchaeum sulfidigenes</name>
    <dbReference type="NCBI Taxonomy" id="2784880"/>
    <lineage>
        <taxon>Archaea</taxon>
        <taxon>Methanobacteriati</taxon>
        <taxon>Methanobacteriota</taxon>
        <taxon>Stenosarchaea group</taxon>
        <taxon>Halobacteria</taxon>
        <taxon>Halobacteriales</taxon>
        <taxon>Natronoarchaeaceae</taxon>
        <taxon>Natranaeroarchaeum</taxon>
    </lineage>
</organism>
<keyword evidence="4" id="KW-1185">Reference proteome</keyword>
<feature type="compositionally biased region" description="Basic and acidic residues" evidence="1">
    <location>
        <begin position="1378"/>
        <end position="1400"/>
    </location>
</feature>
<feature type="region of interest" description="Disordered" evidence="1">
    <location>
        <begin position="1330"/>
        <end position="1400"/>
    </location>
</feature>
<dbReference type="PROSITE" id="PS51318">
    <property type="entry name" value="TAT"/>
    <property type="match status" value="1"/>
</dbReference>
<dbReference type="GO" id="GO:0016798">
    <property type="term" value="F:hydrolase activity, acting on glycosyl bonds"/>
    <property type="evidence" value="ECO:0007669"/>
    <property type="project" value="UniProtKB-KW"/>
</dbReference>
<evidence type="ECO:0000313" key="4">
    <source>
        <dbReference type="Proteomes" id="UP000663586"/>
    </source>
</evidence>
<feature type="compositionally biased region" description="Acidic residues" evidence="1">
    <location>
        <begin position="1358"/>
        <end position="1377"/>
    </location>
</feature>
<dbReference type="Proteomes" id="UP000663586">
    <property type="component" value="Chromosome"/>
</dbReference>
<reference evidence="3" key="1">
    <citation type="submission" date="2020-11" db="EMBL/GenBank/DDBJ databases">
        <title>Carbohydrate-dependent, anaerobic sulfur respiration: A novel catabolism in halophilic archaea.</title>
        <authorList>
            <person name="Sorokin D.Y."/>
            <person name="Messina E."/>
            <person name="Smedile F."/>
            <person name="La Cono V."/>
            <person name="Hallsworth J.E."/>
            <person name="Yakimov M.M."/>
        </authorList>
    </citation>
    <scope>NUCLEOTIDE SEQUENCE</scope>
    <source>
        <strain evidence="3">AArc-S</strain>
    </source>
</reference>
<dbReference type="EMBL" id="CP064786">
    <property type="protein sequence ID" value="QSG01730.1"/>
    <property type="molecule type" value="Genomic_DNA"/>
</dbReference>
<dbReference type="InterPro" id="IPR019248">
    <property type="entry name" value="Glucodextran_C"/>
</dbReference>
<dbReference type="InterPro" id="IPR006311">
    <property type="entry name" value="TAT_signal"/>
</dbReference>
<proteinExistence type="predicted"/>
<protein>
    <submittedName>
        <fullName evidence="3">Glycosidase</fullName>
    </submittedName>
</protein>
<evidence type="ECO:0000313" key="3">
    <source>
        <dbReference type="EMBL" id="QSG01730.1"/>
    </source>
</evidence>
<dbReference type="KEGG" id="hara:AArcS_0501"/>
<accession>A0A897MHW9</accession>
<dbReference type="InterPro" id="IPR006047">
    <property type="entry name" value="GH13_cat_dom"/>
</dbReference>
<dbReference type="Pfam" id="PF00128">
    <property type="entry name" value="Alpha-amylase"/>
    <property type="match status" value="1"/>
</dbReference>
<dbReference type="RefSeq" id="WP_238478840.1">
    <property type="nucleotide sequence ID" value="NZ_CP064786.1"/>
</dbReference>
<dbReference type="GeneID" id="70683882"/>
<dbReference type="Gene3D" id="2.60.40.1190">
    <property type="match status" value="2"/>
</dbReference>
<gene>
    <name evidence="3" type="primary">amyA3</name>
    <name evidence="3" type="ORF">AArcS_0501</name>
</gene>
<dbReference type="PANTHER" id="PTHR10357">
    <property type="entry name" value="ALPHA-AMYLASE FAMILY MEMBER"/>
    <property type="match status" value="1"/>
</dbReference>
<dbReference type="GO" id="GO:0005975">
    <property type="term" value="P:carbohydrate metabolic process"/>
    <property type="evidence" value="ECO:0007669"/>
    <property type="project" value="InterPro"/>
</dbReference>
<keyword evidence="3" id="KW-0378">Hydrolase</keyword>
<dbReference type="Gene3D" id="3.20.20.80">
    <property type="entry name" value="Glycosidases"/>
    <property type="match status" value="1"/>
</dbReference>
<feature type="domain" description="Glycosyl hydrolase family 13 catalytic" evidence="2">
    <location>
        <begin position="328"/>
        <end position="744"/>
    </location>
</feature>
<dbReference type="SMART" id="SM00642">
    <property type="entry name" value="Aamy"/>
    <property type="match status" value="1"/>
</dbReference>
<sequence>MTKDSDFHEISRRSLLGGVAGAGMLSAMGAPTFAEEEFTTTDAEALLPEGFDPQTPVESHHPGEPRFVAVGETLFNPIWAVGFNAEGTPDFEEPDGSVLFDKGRDHLGPRLPELGENFDGYAPDDFEWSLVDAPEDSDGQSEVLSFATPSSDVPRYDAGQDNVVEFEADAEGWYTLELDGPDGTHELTIYAFPETDGAAVYPSTPDTDNGAPRIDLDAEYDEEAGTFTVHSNADPAPQVDSDEDDLWAVFVADDRDGLSNDDIDVSEDGLTATVDTEDFDGSARVHAAAFDDAEGKKSAADVIELHDDGSIELPSRPPEWLKDSVMYQIFPRSWGGEREETTLETLIDGTLRDGSEDARGIDYLDELGVDVLWITPVVPATSVERQFAYLDGFDLEDGMGIDPDEQHLSGGGPHGYDTTDYTGISQDLSPEWEREHALELYEEFIEECHEHDIKVLFDIVINHAGRTHPQFQETIAETEEADPWPVVSEWDEESPYFDWWDRADVELVDEDGNLLEDEPRVTGFADLQVMPNLNFDNVALREYMLAVADFWSREVGVDGFRADIAYGVPHDVWKEIREIVRANDSEFLMFDESIPRVAALSENMFSLHHDTAGFLTTTHGVIADDAHGGSLFGDIEQRTEDAIPDHSLFVNTLENHDELRALNQAAVDLDDPNHDEIDDETWEFFAQRMRLCWAAAITMPGVPKLYYGQERQISRFGEGRHLGDEDDRGFEDDGEMINVDADVRPGGRQRAFMNWDEYPEDHLEFYKDLIDFYHEHEVLHTDASFEPIFFDVEDEEDAELLLFGRDGSDLDIDGPERVSVVINFNEEPETVELSEETDTFDHFHEEDVAADHNDEDDSVTIVEVDDLVVLETEDFGEEFDVLASWDVPEGTDDGPGWYEYPTDEAFNEGAFDLTHFEVRESEESVQFAFEIADLESPFDDENGFSLQFPHIFVRDESHDADGVDFDPFGDAFFTSFEDEYNLWIEADGFTDPRVFTTEQIDEEDPDPVATGTAETDGNEIQVTIPKDSFESDLTDLQLAPLLLGEDGGGFRAVTEDGGDFQFEDTRFDDDEWEDPDNPFTRHYIIDAVTPNDIDNSEALEYDTENEAVIPLLDMVEGIRNRVYPGELVREYDGGDGTGFGPGNYIYPSEFEIPDGSIDIDRVAVYEDQYDERAAVAFEMDPDGLENQFDLPRGFSHPVPQVYIRNPDSEAPGTDDAREGVQATLEAEYQYMLAADGEDITEFEDAEGDSIGDLDIELVQMDDAIVLQFSTEALEAPLVDHELAFAVSAHDGFGPGGLRDVVTEDSQQEWNFAGADTDNAPRVLDIVTPPTVSQEDALSATEEDRATIPYAVETKDLDDYTEDGDVSTESLQDAESDWEDGKTDTDTLRDAADNWRRGDSE</sequence>
<feature type="region of interest" description="Disordered" evidence="1">
    <location>
        <begin position="404"/>
        <end position="424"/>
    </location>
</feature>
<evidence type="ECO:0000256" key="1">
    <source>
        <dbReference type="SAM" id="MobiDB-lite"/>
    </source>
</evidence>
<evidence type="ECO:0000259" key="2">
    <source>
        <dbReference type="SMART" id="SM00642"/>
    </source>
</evidence>
<dbReference type="SUPFAM" id="SSF49344">
    <property type="entry name" value="CBD9-like"/>
    <property type="match status" value="2"/>
</dbReference>
<dbReference type="SUPFAM" id="SSF51445">
    <property type="entry name" value="(Trans)glycosidases"/>
    <property type="match status" value="1"/>
</dbReference>
<dbReference type="Pfam" id="PF09985">
    <property type="entry name" value="Glucodextran_C"/>
    <property type="match status" value="2"/>
</dbReference>
<name>A0A897MHW9_9EURY</name>
<dbReference type="InterPro" id="IPR017853">
    <property type="entry name" value="GH"/>
</dbReference>
<keyword evidence="3" id="KW-0326">Glycosidase</keyword>